<dbReference type="InterPro" id="IPR029753">
    <property type="entry name" value="D-isomer_DH_CS"/>
</dbReference>
<feature type="domain" description="D-isomer specific 2-hydroxyacid dehydrogenase catalytic" evidence="5">
    <location>
        <begin position="24"/>
        <end position="317"/>
    </location>
</feature>
<dbReference type="PROSITE" id="PS00065">
    <property type="entry name" value="D_2_HYDROXYACID_DH_1"/>
    <property type="match status" value="1"/>
</dbReference>
<dbReference type="Proteomes" id="UP001300871">
    <property type="component" value="Unassembled WGS sequence"/>
</dbReference>
<keyword evidence="2 4" id="KW-0560">Oxidoreductase</keyword>
<dbReference type="InterPro" id="IPR006139">
    <property type="entry name" value="D-isomer_2_OHA_DH_cat_dom"/>
</dbReference>
<comment type="caution">
    <text evidence="7">The sequence shown here is derived from an EMBL/GenBank/DDBJ whole genome shotgun (WGS) entry which is preliminary data.</text>
</comment>
<dbReference type="InterPro" id="IPR029752">
    <property type="entry name" value="D-isomer_DH_CS1"/>
</dbReference>
<protein>
    <submittedName>
        <fullName evidence="7">D-2-hydroxyacid dehydrogenase</fullName>
    </submittedName>
</protein>
<dbReference type="GO" id="GO:0051287">
    <property type="term" value="F:NAD binding"/>
    <property type="evidence" value="ECO:0007669"/>
    <property type="project" value="InterPro"/>
</dbReference>
<dbReference type="EMBL" id="JAQLGM010000043">
    <property type="protein sequence ID" value="MDB2001612.1"/>
    <property type="molecule type" value="Genomic_DNA"/>
</dbReference>
<dbReference type="RefSeq" id="WP_003497539.1">
    <property type="nucleotide sequence ID" value="NZ_BAABZD010000003.1"/>
</dbReference>
<dbReference type="Pfam" id="PF02826">
    <property type="entry name" value="2-Hacid_dh_C"/>
    <property type="match status" value="1"/>
</dbReference>
<reference evidence="7" key="1">
    <citation type="submission" date="2023-01" db="EMBL/GenBank/DDBJ databases">
        <title>Human gut microbiome strain richness.</title>
        <authorList>
            <person name="Chen-Liaw A."/>
        </authorList>
    </citation>
    <scope>NUCLEOTIDE SEQUENCE</scope>
    <source>
        <strain evidence="7">B1_m1001713B170214d0_201011</strain>
    </source>
</reference>
<dbReference type="GO" id="GO:0016616">
    <property type="term" value="F:oxidoreductase activity, acting on the CH-OH group of donors, NAD or NADP as acceptor"/>
    <property type="evidence" value="ECO:0007669"/>
    <property type="project" value="InterPro"/>
</dbReference>
<evidence type="ECO:0000259" key="6">
    <source>
        <dbReference type="Pfam" id="PF02826"/>
    </source>
</evidence>
<dbReference type="PANTHER" id="PTHR43761:SF1">
    <property type="entry name" value="D-ISOMER SPECIFIC 2-HYDROXYACID DEHYDROGENASE CATALYTIC DOMAIN-CONTAINING PROTEIN-RELATED"/>
    <property type="match status" value="1"/>
</dbReference>
<dbReference type="SUPFAM" id="SSF52283">
    <property type="entry name" value="Formate/glycerate dehydrogenase catalytic domain-like"/>
    <property type="match status" value="1"/>
</dbReference>
<comment type="similarity">
    <text evidence="1 4">Belongs to the D-isomer specific 2-hydroxyacid dehydrogenase family.</text>
</comment>
<evidence type="ECO:0000256" key="4">
    <source>
        <dbReference type="RuleBase" id="RU003719"/>
    </source>
</evidence>
<evidence type="ECO:0000256" key="2">
    <source>
        <dbReference type="ARBA" id="ARBA00023002"/>
    </source>
</evidence>
<dbReference type="InterPro" id="IPR050418">
    <property type="entry name" value="D-iso_2-hydroxyacid_DH_PdxB"/>
</dbReference>
<dbReference type="AlphaFoldDB" id="A0AAW6ASB4"/>
<dbReference type="PANTHER" id="PTHR43761">
    <property type="entry name" value="D-ISOMER SPECIFIC 2-HYDROXYACID DEHYDROGENASE FAMILY PROTEIN (AFU_ORTHOLOGUE AFUA_1G13630)"/>
    <property type="match status" value="1"/>
</dbReference>
<evidence type="ECO:0000256" key="1">
    <source>
        <dbReference type="ARBA" id="ARBA00005854"/>
    </source>
</evidence>
<dbReference type="SUPFAM" id="SSF51735">
    <property type="entry name" value="NAD(P)-binding Rossmann-fold domains"/>
    <property type="match status" value="1"/>
</dbReference>
<keyword evidence="3" id="KW-0520">NAD</keyword>
<dbReference type="FunFam" id="3.40.50.720:FF:000203">
    <property type="entry name" value="D-3-phosphoglycerate dehydrogenase (SerA)"/>
    <property type="match status" value="1"/>
</dbReference>
<dbReference type="InterPro" id="IPR036291">
    <property type="entry name" value="NAD(P)-bd_dom_sf"/>
</dbReference>
<dbReference type="Gene3D" id="3.40.50.720">
    <property type="entry name" value="NAD(P)-binding Rossmann-like Domain"/>
    <property type="match status" value="2"/>
</dbReference>
<proteinExistence type="inferred from homology"/>
<dbReference type="InterPro" id="IPR006140">
    <property type="entry name" value="D-isomer_DH_NAD-bd"/>
</dbReference>
<evidence type="ECO:0000259" key="5">
    <source>
        <dbReference type="Pfam" id="PF00389"/>
    </source>
</evidence>
<accession>A0AAW6ASB4</accession>
<organism evidence="7 8">
    <name type="scientific">Clostridium symbiosum</name>
    <name type="common">Bacteroides symbiosus</name>
    <dbReference type="NCBI Taxonomy" id="1512"/>
    <lineage>
        <taxon>Bacteria</taxon>
        <taxon>Bacillati</taxon>
        <taxon>Bacillota</taxon>
        <taxon>Clostridia</taxon>
        <taxon>Lachnospirales</taxon>
        <taxon>Lachnospiraceae</taxon>
        <taxon>Otoolea</taxon>
    </lineage>
</organism>
<dbReference type="Pfam" id="PF00389">
    <property type="entry name" value="2-Hacid_dh"/>
    <property type="match status" value="1"/>
</dbReference>
<evidence type="ECO:0000313" key="8">
    <source>
        <dbReference type="Proteomes" id="UP001300871"/>
    </source>
</evidence>
<dbReference type="GeneID" id="57967889"/>
<gene>
    <name evidence="7" type="ORF">PM006_15515</name>
</gene>
<feature type="domain" description="D-isomer specific 2-hydroxyacid dehydrogenase NAD-binding" evidence="6">
    <location>
        <begin position="107"/>
        <end position="286"/>
    </location>
</feature>
<evidence type="ECO:0000256" key="3">
    <source>
        <dbReference type="ARBA" id="ARBA00023027"/>
    </source>
</evidence>
<evidence type="ECO:0000313" key="7">
    <source>
        <dbReference type="EMBL" id="MDB2001612.1"/>
    </source>
</evidence>
<sequence>MKIVVLDGYTENPGDLSWEGFWQFGEVTVYDRTEEEEIINRIGDAQAVITNKTPITRETLNACPDIQYIGVLATGYNVVDTDAAKERGIPVCNIPTYGTAAVGQFAIALLLEICHHIGHHDKAVHDGRWQNCPDWCFWDYPLIELTGKTMGIIGFGRIGQATGAIAKALGMKVLAYDEYPNETGHGIGEYVSLDQLFEKADVIALHCPLFPETEGIICRDNIAKMKDGVIIINNSRGPLIVEQDLYDALESGKVFAAGLDVVSSEPIREDNILLKAKNCIITPHISWASRESRSRLMDIAAANLGAFIDGNAVNVVNL</sequence>
<name>A0AAW6ASB4_CLOSY</name>
<dbReference type="PROSITE" id="PS00671">
    <property type="entry name" value="D_2_HYDROXYACID_DH_3"/>
    <property type="match status" value="1"/>
</dbReference>
<dbReference type="CDD" id="cd12162">
    <property type="entry name" value="2-Hacid_dh_4"/>
    <property type="match status" value="1"/>
</dbReference>